<dbReference type="PANTHER" id="PTHR33538">
    <property type="entry name" value="PROTEIN GAMETE EXPRESSED 1"/>
    <property type="match status" value="1"/>
</dbReference>
<sequence>MADKEIQSRLAWHLSCCFQEDTGRPPFPHCGEGSDMVHCRKRLGVSEDQVFLETNTLCHQLQAEASLGVPLRRRRWRRPARFLCEGGKASASGCLQGGESSEKYSFICNKYRC</sequence>
<dbReference type="EMBL" id="CM000139">
    <property type="protein sequence ID" value="EAZ21746.1"/>
    <property type="molecule type" value="Genomic_DNA"/>
</dbReference>
<proteinExistence type="predicted"/>
<dbReference type="AlphaFoldDB" id="A3A357"/>
<gene>
    <name evidence="1" type="ORF">OsJ_05381</name>
</gene>
<name>A3A357_ORYSJ</name>
<protein>
    <submittedName>
        <fullName evidence="1">Uncharacterized protein</fullName>
    </submittedName>
</protein>
<evidence type="ECO:0000313" key="1">
    <source>
        <dbReference type="EMBL" id="EAZ21746.1"/>
    </source>
</evidence>
<reference evidence="1" key="2">
    <citation type="submission" date="2008-12" db="EMBL/GenBank/DDBJ databases">
        <title>Improved gene annotation of the rice (Oryza sativa) genomes.</title>
        <authorList>
            <person name="Wang J."/>
            <person name="Li R."/>
            <person name="Fan W."/>
            <person name="Huang Q."/>
            <person name="Zhang J."/>
            <person name="Zhou Y."/>
            <person name="Hu Y."/>
            <person name="Zi S."/>
            <person name="Li J."/>
            <person name="Ni P."/>
            <person name="Zheng H."/>
            <person name="Zhang Y."/>
            <person name="Zhao M."/>
            <person name="Hao Q."/>
            <person name="McDermott J."/>
            <person name="Samudrala R."/>
            <person name="Kristiansen K."/>
            <person name="Wong G.K.-S."/>
        </authorList>
    </citation>
    <scope>NUCLEOTIDE SEQUENCE</scope>
</reference>
<accession>A3A357</accession>
<organism evidence="1">
    <name type="scientific">Oryza sativa subsp. japonica</name>
    <name type="common">Rice</name>
    <dbReference type="NCBI Taxonomy" id="39947"/>
    <lineage>
        <taxon>Eukaryota</taxon>
        <taxon>Viridiplantae</taxon>
        <taxon>Streptophyta</taxon>
        <taxon>Embryophyta</taxon>
        <taxon>Tracheophyta</taxon>
        <taxon>Spermatophyta</taxon>
        <taxon>Magnoliopsida</taxon>
        <taxon>Liliopsida</taxon>
        <taxon>Poales</taxon>
        <taxon>Poaceae</taxon>
        <taxon>BOP clade</taxon>
        <taxon>Oryzoideae</taxon>
        <taxon>Oryzeae</taxon>
        <taxon>Oryzinae</taxon>
        <taxon>Oryza</taxon>
        <taxon>Oryza sativa</taxon>
    </lineage>
</organism>
<dbReference type="PANTHER" id="PTHR33538:SF2">
    <property type="entry name" value="PROTEIN GAMETE EXPRESSED 1"/>
    <property type="match status" value="1"/>
</dbReference>
<dbReference type="InterPro" id="IPR040346">
    <property type="entry name" value="GEX1/Brambleberry"/>
</dbReference>
<dbReference type="Proteomes" id="UP000007752">
    <property type="component" value="Chromosome 2"/>
</dbReference>
<reference evidence="1" key="1">
    <citation type="journal article" date="2005" name="PLoS Biol.">
        <title>The genomes of Oryza sativa: a history of duplications.</title>
        <authorList>
            <person name="Yu J."/>
            <person name="Wang J."/>
            <person name="Lin W."/>
            <person name="Li S."/>
            <person name="Li H."/>
            <person name="Zhou J."/>
            <person name="Ni P."/>
            <person name="Dong W."/>
            <person name="Hu S."/>
            <person name="Zeng C."/>
            <person name="Zhang J."/>
            <person name="Zhang Y."/>
            <person name="Li R."/>
            <person name="Xu Z."/>
            <person name="Li S."/>
            <person name="Li X."/>
            <person name="Zheng H."/>
            <person name="Cong L."/>
            <person name="Lin L."/>
            <person name="Yin J."/>
            <person name="Geng J."/>
            <person name="Li G."/>
            <person name="Shi J."/>
            <person name="Liu J."/>
            <person name="Lv H."/>
            <person name="Li J."/>
            <person name="Wang J."/>
            <person name="Deng Y."/>
            <person name="Ran L."/>
            <person name="Shi X."/>
            <person name="Wang X."/>
            <person name="Wu Q."/>
            <person name="Li C."/>
            <person name="Ren X."/>
            <person name="Wang J."/>
            <person name="Wang X."/>
            <person name="Li D."/>
            <person name="Liu D."/>
            <person name="Zhang X."/>
            <person name="Ji Z."/>
            <person name="Zhao W."/>
            <person name="Sun Y."/>
            <person name="Zhang Z."/>
            <person name="Bao J."/>
            <person name="Han Y."/>
            <person name="Dong L."/>
            <person name="Ji J."/>
            <person name="Chen P."/>
            <person name="Wu S."/>
            <person name="Liu J."/>
            <person name="Xiao Y."/>
            <person name="Bu D."/>
            <person name="Tan J."/>
            <person name="Yang L."/>
            <person name="Ye C."/>
            <person name="Zhang J."/>
            <person name="Xu J."/>
            <person name="Zhou Y."/>
            <person name="Yu Y."/>
            <person name="Zhang B."/>
            <person name="Zhuang S."/>
            <person name="Wei H."/>
            <person name="Liu B."/>
            <person name="Lei M."/>
            <person name="Yu H."/>
            <person name="Li Y."/>
            <person name="Xu H."/>
            <person name="Wei S."/>
            <person name="He X."/>
            <person name="Fang L."/>
            <person name="Zhang Z."/>
            <person name="Zhang Y."/>
            <person name="Huang X."/>
            <person name="Su Z."/>
            <person name="Tong W."/>
            <person name="Li J."/>
            <person name="Tong Z."/>
            <person name="Li S."/>
            <person name="Ye J."/>
            <person name="Wang L."/>
            <person name="Fang L."/>
            <person name="Lei T."/>
            <person name="Chen C."/>
            <person name="Chen H."/>
            <person name="Xu Z."/>
            <person name="Li H."/>
            <person name="Huang H."/>
            <person name="Zhang F."/>
            <person name="Xu H."/>
            <person name="Li N."/>
            <person name="Zhao C."/>
            <person name="Li S."/>
            <person name="Dong L."/>
            <person name="Huang Y."/>
            <person name="Li L."/>
            <person name="Xi Y."/>
            <person name="Qi Q."/>
            <person name="Li W."/>
            <person name="Zhang B."/>
            <person name="Hu W."/>
            <person name="Zhang Y."/>
            <person name="Tian X."/>
            <person name="Jiao Y."/>
            <person name="Liang X."/>
            <person name="Jin J."/>
            <person name="Gao L."/>
            <person name="Zheng W."/>
            <person name="Hao B."/>
            <person name="Liu S."/>
            <person name="Wang W."/>
            <person name="Yuan L."/>
            <person name="Cao M."/>
            <person name="McDermott J."/>
            <person name="Samudrala R."/>
            <person name="Wang J."/>
            <person name="Wong G.K."/>
            <person name="Yang H."/>
        </authorList>
    </citation>
    <scope>NUCLEOTIDE SEQUENCE [LARGE SCALE GENOMIC DNA]</scope>
</reference>